<evidence type="ECO:0000313" key="2">
    <source>
        <dbReference type="Proteomes" id="UP001157502"/>
    </source>
</evidence>
<accession>A0ACC2GK40</accession>
<protein>
    <submittedName>
        <fullName evidence="1">Uncharacterized protein</fullName>
    </submittedName>
</protein>
<keyword evidence="2" id="KW-1185">Reference proteome</keyword>
<organism evidence="1 2">
    <name type="scientific">Dallia pectoralis</name>
    <name type="common">Alaska blackfish</name>
    <dbReference type="NCBI Taxonomy" id="75939"/>
    <lineage>
        <taxon>Eukaryota</taxon>
        <taxon>Metazoa</taxon>
        <taxon>Chordata</taxon>
        <taxon>Craniata</taxon>
        <taxon>Vertebrata</taxon>
        <taxon>Euteleostomi</taxon>
        <taxon>Actinopterygii</taxon>
        <taxon>Neopterygii</taxon>
        <taxon>Teleostei</taxon>
        <taxon>Protacanthopterygii</taxon>
        <taxon>Esociformes</taxon>
        <taxon>Umbridae</taxon>
        <taxon>Dallia</taxon>
    </lineage>
</organism>
<sequence>MSKPGSDKSLSSTTLDEMSNCYSTTGTNMDLLNPMDPRVDSKDQSDKANEKDQMVVLNEKDQMVGLNEKDQMVGLNEKDQMVGLNKVDQIVGLKEKDQMVGLNDKFVAFIDKVQNLELKNNELETRVKILKQQVIYKGNVDETIQQQLEEEGKKKTDVENEFVINKKDVDDGHLAAVDLALELEELMGELDFLRQGYSEELKELQSQIQNETVTVREPNNRALNVDEIIESAKNQYEEMTTRAREDAERWNQKKIDEMVQTTGRWEQDAREVKKDMADMLRVTQRLRAELEGLNKQKTNLEKDIEDSDVGGQKELEQARKNIVVLEEALRRAKQDMTRQVRDYQELMNLKLALDIEIATYRKLLEGEEMRMNDYLRQQNY</sequence>
<comment type="caution">
    <text evidence="1">The sequence shown here is derived from an EMBL/GenBank/DDBJ whole genome shotgun (WGS) entry which is preliminary data.</text>
</comment>
<name>A0ACC2GK40_DALPE</name>
<gene>
    <name evidence="1" type="ORF">DPEC_G00155520</name>
</gene>
<dbReference type="Proteomes" id="UP001157502">
    <property type="component" value="Chromosome 12"/>
</dbReference>
<reference evidence="1" key="1">
    <citation type="submission" date="2021-05" db="EMBL/GenBank/DDBJ databases">
        <authorList>
            <person name="Pan Q."/>
            <person name="Jouanno E."/>
            <person name="Zahm M."/>
            <person name="Klopp C."/>
            <person name="Cabau C."/>
            <person name="Louis A."/>
            <person name="Berthelot C."/>
            <person name="Parey E."/>
            <person name="Roest Crollius H."/>
            <person name="Montfort J."/>
            <person name="Robinson-Rechavi M."/>
            <person name="Bouchez O."/>
            <person name="Lampietro C."/>
            <person name="Lopez Roques C."/>
            <person name="Donnadieu C."/>
            <person name="Postlethwait J."/>
            <person name="Bobe J."/>
            <person name="Dillon D."/>
            <person name="Chandos A."/>
            <person name="von Hippel F."/>
            <person name="Guiguen Y."/>
        </authorList>
    </citation>
    <scope>NUCLEOTIDE SEQUENCE</scope>
    <source>
        <strain evidence="1">YG-Jan2019</strain>
    </source>
</reference>
<dbReference type="EMBL" id="CM055739">
    <property type="protein sequence ID" value="KAJ8004124.1"/>
    <property type="molecule type" value="Genomic_DNA"/>
</dbReference>
<evidence type="ECO:0000313" key="1">
    <source>
        <dbReference type="EMBL" id="KAJ8004124.1"/>
    </source>
</evidence>
<proteinExistence type="predicted"/>